<reference evidence="1" key="1">
    <citation type="submission" date="2022-02" db="EMBL/GenBank/DDBJ databases">
        <title>Plant Genome Project.</title>
        <authorList>
            <person name="Zhang R.-G."/>
        </authorList>
    </citation>
    <scope>NUCLEOTIDE SEQUENCE</scope>
    <source>
        <strain evidence="1">AT1</strain>
    </source>
</reference>
<accession>A0ACC0LTQ0</accession>
<evidence type="ECO:0000313" key="2">
    <source>
        <dbReference type="Proteomes" id="UP001062846"/>
    </source>
</evidence>
<comment type="caution">
    <text evidence="1">The sequence shown here is derived from an EMBL/GenBank/DDBJ whole genome shotgun (WGS) entry which is preliminary data.</text>
</comment>
<protein>
    <submittedName>
        <fullName evidence="1">Uncharacterized protein</fullName>
    </submittedName>
</protein>
<proteinExistence type="predicted"/>
<dbReference type="EMBL" id="CM046398">
    <property type="protein sequence ID" value="KAI8532035.1"/>
    <property type="molecule type" value="Genomic_DNA"/>
</dbReference>
<sequence>MNCLFPFKEKPESRKAKSSEEVVIAKEHNLRVFSYSELKTATDNFNSSLKVGEGGFGSVYKATIRHPKGKDGVPTAVAIKRLKGELDSREWLTEAQLLGVVDHPNLMKLLGYCSVVGKRVVHRLLVYEYMPNGSLDYHLFNRASTTLPWTSRLEIILGAAQGLAYLHEGLEIQVIYRNFKPSHVLLDEYFKPKLSDSGLAKKGPTDDYDHVSTRVAGTIGYIAPEYLSTGHLSVKCDVYSFGVVLYEILAGRRRRDRNLPLDDQLLLEGVKLHPVDSDLPLEDLSLLEWVKLHPADSKGFSTIIDARLENQYSLSAARKIAKLADTCLNKYPKYRPRMSQVVEILKQVMEESVEESYSEKRRSESSASSNLVALNKYSDQMGDIDTSRRMKGFLKLDEQNLYTPDPKSRGEEDSERLQLPVHQYSDPPIGIFGRGSTSGNAREEGVLSMGEWINEMGEAEDKGSLNEVTESFYEELLEEILLGELEETPPDQRELEESNRHLLKVPPTISHHFSILCILDLSSTEINSLPQSISRLVALQKLFLRSCELLMELPPEIGELVNLEVLDLEGTEILCLPKEIAKLVNLTCLKVSFYGYANQTVIPRRVLSNLSILIELIIDVTPFGEWWEVEAIVDDLCSLKELRTLQLYLPTAEPLEELTLIFPGLANFRFTVGRQEEHFISRLPHDVEEEFNNREKLEKGLKYLNGNSIPNGVTEVLKHANAFFLQRHWTAESLSEFGQKNMTQVKFCLVMECNEFRSIIDSEQFNQRKDGRGESEDFEYFDEANVLGSLERLIIRYMKNMESIWKGPVGKGSLSNLKSLALHTCPKLTTLFTVDMLINLTNLEELIIEDCPKLDSLVNLKSTGSKPGLFLRSLKKISLLELPELASISSSLCIAPNLERMVIFYCPKLEKLSTMEVSSTDLKVIKGEKEWWDALKWYESDLSTEHEDYLARLFIPLRRDGDLMAQLTKD</sequence>
<keyword evidence="2" id="KW-1185">Reference proteome</keyword>
<name>A0ACC0LTQ0_RHOML</name>
<dbReference type="Proteomes" id="UP001062846">
    <property type="component" value="Chromosome 11"/>
</dbReference>
<gene>
    <name evidence="1" type="ORF">RHMOL_Rhmol11G0181800</name>
</gene>
<evidence type="ECO:0000313" key="1">
    <source>
        <dbReference type="EMBL" id="KAI8532035.1"/>
    </source>
</evidence>
<organism evidence="1 2">
    <name type="scientific">Rhododendron molle</name>
    <name type="common">Chinese azalea</name>
    <name type="synonym">Azalea mollis</name>
    <dbReference type="NCBI Taxonomy" id="49168"/>
    <lineage>
        <taxon>Eukaryota</taxon>
        <taxon>Viridiplantae</taxon>
        <taxon>Streptophyta</taxon>
        <taxon>Embryophyta</taxon>
        <taxon>Tracheophyta</taxon>
        <taxon>Spermatophyta</taxon>
        <taxon>Magnoliopsida</taxon>
        <taxon>eudicotyledons</taxon>
        <taxon>Gunneridae</taxon>
        <taxon>Pentapetalae</taxon>
        <taxon>asterids</taxon>
        <taxon>Ericales</taxon>
        <taxon>Ericaceae</taxon>
        <taxon>Ericoideae</taxon>
        <taxon>Rhodoreae</taxon>
        <taxon>Rhododendron</taxon>
    </lineage>
</organism>